<keyword evidence="1" id="KW-0328">Glycosyltransferase</keyword>
<evidence type="ECO:0000313" key="5">
    <source>
        <dbReference type="Proteomes" id="UP000834106"/>
    </source>
</evidence>
<dbReference type="GO" id="GO:0016757">
    <property type="term" value="F:glycosyltransferase activity"/>
    <property type="evidence" value="ECO:0007669"/>
    <property type="project" value="UniProtKB-KW"/>
</dbReference>
<name>A0AAD1ZW93_9LAMI</name>
<dbReference type="PANTHER" id="PTHR46039">
    <property type="entry name" value="SUCROSE-PHOSPHATE SYNTHASE 3-RELATED"/>
    <property type="match status" value="1"/>
</dbReference>
<evidence type="ECO:0000256" key="3">
    <source>
        <dbReference type="SAM" id="MobiDB-lite"/>
    </source>
</evidence>
<dbReference type="EMBL" id="OU503050">
    <property type="protein sequence ID" value="CAI9776986.1"/>
    <property type="molecule type" value="Genomic_DNA"/>
</dbReference>
<organism evidence="4 5">
    <name type="scientific">Fraxinus pennsylvanica</name>
    <dbReference type="NCBI Taxonomy" id="56036"/>
    <lineage>
        <taxon>Eukaryota</taxon>
        <taxon>Viridiplantae</taxon>
        <taxon>Streptophyta</taxon>
        <taxon>Embryophyta</taxon>
        <taxon>Tracheophyta</taxon>
        <taxon>Spermatophyta</taxon>
        <taxon>Magnoliopsida</taxon>
        <taxon>eudicotyledons</taxon>
        <taxon>Gunneridae</taxon>
        <taxon>Pentapetalae</taxon>
        <taxon>asterids</taxon>
        <taxon>lamiids</taxon>
        <taxon>Lamiales</taxon>
        <taxon>Oleaceae</taxon>
        <taxon>Oleeae</taxon>
        <taxon>Fraxinus</taxon>
    </lineage>
</organism>
<evidence type="ECO:0000256" key="2">
    <source>
        <dbReference type="ARBA" id="ARBA00022679"/>
    </source>
</evidence>
<sequence>MSILLNHKYEIIFWQLESEDFQRLVNRRWEREQGRKDVTEDMSEDLSEGEKGDGLGELGVDSAQKKLQRNFSNIEVWSDNKKEKKLYIVLIRYNQSSIEYSGNQAREFFKAIERENEVRTEYSQGSDIYLSLEDLKLGSKGNLEELNPGCRVQLTLGEPGLSRFSYKAVLLDAQKDSGPFTYHCGVFLVPKTRAREWLFSSEEGQWLVVESSKAARLVMILLDSSNSNGSMDDIQKDLSPLVKQLSPGDCDNGAQIPFMTASDGIKQRSIVHKATSTLTGSIIVDDVIYEKLDNDLSRRIPFNDVMFRRLIFQRSEGLVQSEALLLREGSIETQIDIEKRRTHSTSKSKRKGIQKRVGSREVESLTSKNNLKVDHNYLASSYHNGIISGLMLISSYLEKVSSAHGTVKAIVIGLGAGLLPKFLHKCLPFLEIEVKFYVRSVDDISPAPQSVPEDGTFENILNTRNQI</sequence>
<gene>
    <name evidence="4" type="ORF">FPE_LOCUS24416</name>
</gene>
<dbReference type="PANTHER" id="PTHR46039:SF5">
    <property type="entry name" value="SUCROSE-PHOSPHATE SYNTHASE 3-RELATED"/>
    <property type="match status" value="1"/>
</dbReference>
<feature type="region of interest" description="Disordered" evidence="3">
    <location>
        <begin position="36"/>
        <end position="57"/>
    </location>
</feature>
<dbReference type="InterPro" id="IPR044161">
    <property type="entry name" value="SPS"/>
</dbReference>
<accession>A0AAD1ZW93</accession>
<proteinExistence type="predicted"/>
<evidence type="ECO:0000256" key="1">
    <source>
        <dbReference type="ARBA" id="ARBA00022676"/>
    </source>
</evidence>
<dbReference type="AlphaFoldDB" id="A0AAD1ZW93"/>
<dbReference type="Gene3D" id="3.40.50.150">
    <property type="entry name" value="Vaccinia Virus protein VP39"/>
    <property type="match status" value="1"/>
</dbReference>
<dbReference type="Proteomes" id="UP000834106">
    <property type="component" value="Chromosome 15"/>
</dbReference>
<protein>
    <submittedName>
        <fullName evidence="4">Uncharacterized protein</fullName>
    </submittedName>
</protein>
<keyword evidence="5" id="KW-1185">Reference proteome</keyword>
<reference evidence="4" key="1">
    <citation type="submission" date="2023-05" db="EMBL/GenBank/DDBJ databases">
        <authorList>
            <person name="Huff M."/>
        </authorList>
    </citation>
    <scope>NUCLEOTIDE SEQUENCE</scope>
</reference>
<feature type="compositionally biased region" description="Basic residues" evidence="3">
    <location>
        <begin position="340"/>
        <end position="354"/>
    </location>
</feature>
<evidence type="ECO:0000313" key="4">
    <source>
        <dbReference type="EMBL" id="CAI9776986.1"/>
    </source>
</evidence>
<dbReference type="InterPro" id="IPR029063">
    <property type="entry name" value="SAM-dependent_MTases_sf"/>
</dbReference>
<keyword evidence="2" id="KW-0808">Transferase</keyword>
<feature type="region of interest" description="Disordered" evidence="3">
    <location>
        <begin position="340"/>
        <end position="361"/>
    </location>
</feature>